<dbReference type="Gene3D" id="3.40.190.290">
    <property type="match status" value="1"/>
</dbReference>
<dbReference type="InterPro" id="IPR036390">
    <property type="entry name" value="WH_DNA-bd_sf"/>
</dbReference>
<name>A0ABQ2WPG3_9ALTE</name>
<dbReference type="InterPro" id="IPR005119">
    <property type="entry name" value="LysR_subst-bd"/>
</dbReference>
<protein>
    <submittedName>
        <fullName evidence="7">Transcriptional regulator</fullName>
    </submittedName>
</protein>
<evidence type="ECO:0000256" key="4">
    <source>
        <dbReference type="ARBA" id="ARBA00023163"/>
    </source>
</evidence>
<dbReference type="PANTHER" id="PTHR30126">
    <property type="entry name" value="HTH-TYPE TRANSCRIPTIONAL REGULATOR"/>
    <property type="match status" value="1"/>
</dbReference>
<keyword evidence="4" id="KW-0804">Transcription</keyword>
<comment type="caution">
    <text evidence="7">The sequence shown here is derived from an EMBL/GenBank/DDBJ whole genome shotgun (WGS) entry which is preliminary data.</text>
</comment>
<feature type="compositionally biased region" description="Basic and acidic residues" evidence="5">
    <location>
        <begin position="261"/>
        <end position="271"/>
    </location>
</feature>
<evidence type="ECO:0000259" key="6">
    <source>
        <dbReference type="PROSITE" id="PS50931"/>
    </source>
</evidence>
<dbReference type="InterPro" id="IPR036388">
    <property type="entry name" value="WH-like_DNA-bd_sf"/>
</dbReference>
<dbReference type="Pfam" id="PF00126">
    <property type="entry name" value="HTH_1"/>
    <property type="match status" value="1"/>
</dbReference>
<comment type="similarity">
    <text evidence="1">Belongs to the LysR transcriptional regulatory family.</text>
</comment>
<dbReference type="PROSITE" id="PS50931">
    <property type="entry name" value="HTH_LYSR"/>
    <property type="match status" value="1"/>
</dbReference>
<evidence type="ECO:0000256" key="5">
    <source>
        <dbReference type="SAM" id="MobiDB-lite"/>
    </source>
</evidence>
<dbReference type="PRINTS" id="PR00039">
    <property type="entry name" value="HTHLYSR"/>
</dbReference>
<evidence type="ECO:0000256" key="1">
    <source>
        <dbReference type="ARBA" id="ARBA00009437"/>
    </source>
</evidence>
<dbReference type="Proteomes" id="UP000634667">
    <property type="component" value="Unassembled WGS sequence"/>
</dbReference>
<dbReference type="PANTHER" id="PTHR30126:SF5">
    <property type="entry name" value="HTH-TYPE TRANSCRIPTIONAL ACTIVATOR CMPR"/>
    <property type="match status" value="1"/>
</dbReference>
<dbReference type="SUPFAM" id="SSF46785">
    <property type="entry name" value="Winged helix' DNA-binding domain"/>
    <property type="match status" value="1"/>
</dbReference>
<keyword evidence="8" id="KW-1185">Reference proteome</keyword>
<dbReference type="SUPFAM" id="SSF53850">
    <property type="entry name" value="Periplasmic binding protein-like II"/>
    <property type="match status" value="1"/>
</dbReference>
<evidence type="ECO:0000256" key="3">
    <source>
        <dbReference type="ARBA" id="ARBA00023125"/>
    </source>
</evidence>
<dbReference type="EMBL" id="BMYR01000006">
    <property type="protein sequence ID" value="GGW61582.1"/>
    <property type="molecule type" value="Genomic_DNA"/>
</dbReference>
<reference evidence="8" key="1">
    <citation type="journal article" date="2019" name="Int. J. Syst. Evol. Microbiol.">
        <title>The Global Catalogue of Microorganisms (GCM) 10K type strain sequencing project: providing services to taxonomists for standard genome sequencing and annotation.</title>
        <authorList>
            <consortium name="The Broad Institute Genomics Platform"/>
            <consortium name="The Broad Institute Genome Sequencing Center for Infectious Disease"/>
            <person name="Wu L."/>
            <person name="Ma J."/>
        </authorList>
    </citation>
    <scope>NUCLEOTIDE SEQUENCE [LARGE SCALE GENOMIC DNA]</scope>
    <source>
        <strain evidence="8">KCTC 23723</strain>
    </source>
</reference>
<keyword evidence="2" id="KW-0805">Transcription regulation</keyword>
<dbReference type="InterPro" id="IPR000847">
    <property type="entry name" value="LysR_HTH_N"/>
</dbReference>
<organism evidence="7 8">
    <name type="scientific">Alishewanella tabrizica</name>
    <dbReference type="NCBI Taxonomy" id="671278"/>
    <lineage>
        <taxon>Bacteria</taxon>
        <taxon>Pseudomonadati</taxon>
        <taxon>Pseudomonadota</taxon>
        <taxon>Gammaproteobacteria</taxon>
        <taxon>Alteromonadales</taxon>
        <taxon>Alteromonadaceae</taxon>
        <taxon>Alishewanella</taxon>
    </lineage>
</organism>
<evidence type="ECO:0000313" key="7">
    <source>
        <dbReference type="EMBL" id="GGW61582.1"/>
    </source>
</evidence>
<feature type="region of interest" description="Disordered" evidence="5">
    <location>
        <begin position="259"/>
        <end position="281"/>
    </location>
</feature>
<feature type="domain" description="HTH lysR-type" evidence="6">
    <location>
        <begin position="12"/>
        <end position="69"/>
    </location>
</feature>
<dbReference type="Pfam" id="PF03466">
    <property type="entry name" value="LysR_substrate"/>
    <property type="match status" value="1"/>
</dbReference>
<keyword evidence="3" id="KW-0238">DNA-binding</keyword>
<accession>A0ABQ2WPG3</accession>
<sequence length="324" mass="35684">MPATTLARFQRITPQQLRAFEATARLLSVTAAAKSLYVSQPTVSVQLRELAETIGEPLFEPTGRKIRLTQAGEVLYKTVRELAGCWQRFEANLAAINGLESGRLRIAAVTTAEYFVPDLLGPFVTAHPGIEIELAIENRDRIVQRLQQGMDDLTVMMMPPNDPALERMVFQQNPLIVIAAQAHPQQGKAITLADLANERWLMREAGSGTRMAVEEHFQRLQFTPNVVMSLGSNEAIKHAVAAGLGIGVLSEVAVCPPPLHLEPHSTQHSTEHSTQQSTTAPRAPGIAVLTVEHFPCVRQWSAVWHKTNPLSVAARTFIAYLQNR</sequence>
<proteinExistence type="inferred from homology"/>
<dbReference type="RefSeq" id="WP_189482525.1">
    <property type="nucleotide sequence ID" value="NZ_BMYR01000006.1"/>
</dbReference>
<evidence type="ECO:0000256" key="2">
    <source>
        <dbReference type="ARBA" id="ARBA00023015"/>
    </source>
</evidence>
<gene>
    <name evidence="7" type="ORF">GCM10008111_17210</name>
</gene>
<dbReference type="Gene3D" id="1.10.10.10">
    <property type="entry name" value="Winged helix-like DNA-binding domain superfamily/Winged helix DNA-binding domain"/>
    <property type="match status" value="1"/>
</dbReference>
<evidence type="ECO:0000313" key="8">
    <source>
        <dbReference type="Proteomes" id="UP000634667"/>
    </source>
</evidence>